<dbReference type="Proteomes" id="UP000249300">
    <property type="component" value="Chromosome 1"/>
</dbReference>
<dbReference type="AlphaFoldDB" id="A0A2X4PGQ5"/>
<organism evidence="1 2">
    <name type="scientific">Porphyromonas crevioricanis</name>
    <dbReference type="NCBI Taxonomy" id="393921"/>
    <lineage>
        <taxon>Bacteria</taxon>
        <taxon>Pseudomonadati</taxon>
        <taxon>Bacteroidota</taxon>
        <taxon>Bacteroidia</taxon>
        <taxon>Bacteroidales</taxon>
        <taxon>Porphyromonadaceae</taxon>
        <taxon>Porphyromonas</taxon>
    </lineage>
</organism>
<protein>
    <submittedName>
        <fullName evidence="1">Uncharacterized protein</fullName>
    </submittedName>
</protein>
<name>A0A2X4PGQ5_9PORP</name>
<keyword evidence="2" id="KW-1185">Reference proteome</keyword>
<gene>
    <name evidence="1" type="ORF">NCTC12858_00916</name>
</gene>
<dbReference type="KEGG" id="pcre:NCTC12858_00916"/>
<sequence>MCAASNFHYDGVHPETKSNRVSKYREETFLSEYTLNYTSKGEIKDSYHRHFTTYRGT</sequence>
<reference evidence="1 2" key="1">
    <citation type="submission" date="2018-06" db="EMBL/GenBank/DDBJ databases">
        <authorList>
            <consortium name="Pathogen Informatics"/>
            <person name="Doyle S."/>
        </authorList>
    </citation>
    <scope>NUCLEOTIDE SEQUENCE [LARGE SCALE GENOMIC DNA]</scope>
    <source>
        <strain evidence="1 2">NCTC12858</strain>
    </source>
</reference>
<evidence type="ECO:0000313" key="1">
    <source>
        <dbReference type="EMBL" id="SQH73076.1"/>
    </source>
</evidence>
<proteinExistence type="predicted"/>
<evidence type="ECO:0000313" key="2">
    <source>
        <dbReference type="Proteomes" id="UP000249300"/>
    </source>
</evidence>
<accession>A0A2X4PGQ5</accession>
<dbReference type="EMBL" id="LS483447">
    <property type="protein sequence ID" value="SQH73076.1"/>
    <property type="molecule type" value="Genomic_DNA"/>
</dbReference>